<evidence type="ECO:0000256" key="6">
    <source>
        <dbReference type="SAM" id="MobiDB-lite"/>
    </source>
</evidence>
<feature type="compositionally biased region" description="Pro residues" evidence="6">
    <location>
        <begin position="175"/>
        <end position="185"/>
    </location>
</feature>
<dbReference type="eggNOG" id="KOG1721">
    <property type="taxonomic scope" value="Eukaryota"/>
</dbReference>
<evidence type="ECO:0000256" key="1">
    <source>
        <dbReference type="ARBA" id="ARBA00022723"/>
    </source>
</evidence>
<evidence type="ECO:0000256" key="4">
    <source>
        <dbReference type="ARBA" id="ARBA00022833"/>
    </source>
</evidence>
<dbReference type="EMBL" id="AFYH01180860">
    <property type="status" value="NOT_ANNOTATED_CDS"/>
    <property type="molecule type" value="Genomic_DNA"/>
</dbReference>
<dbReference type="Ensembl" id="ENSLACT00000009892.1">
    <property type="protein sequence ID" value="ENSLACP00000009816.1"/>
    <property type="gene ID" value="ENSLACG00000008656.1"/>
</dbReference>
<evidence type="ECO:0000256" key="3">
    <source>
        <dbReference type="ARBA" id="ARBA00022771"/>
    </source>
</evidence>
<evidence type="ECO:0000313" key="8">
    <source>
        <dbReference type="Ensembl" id="ENSLACP00000009816.1"/>
    </source>
</evidence>
<reference evidence="8" key="2">
    <citation type="submission" date="2025-08" db="UniProtKB">
        <authorList>
            <consortium name="Ensembl"/>
        </authorList>
    </citation>
    <scope>IDENTIFICATION</scope>
</reference>
<keyword evidence="4" id="KW-0862">Zinc</keyword>
<dbReference type="SMART" id="SM00355">
    <property type="entry name" value="ZnF_C2H2"/>
    <property type="match status" value="11"/>
</dbReference>
<dbReference type="FunFam" id="3.30.160.60:FF:002904">
    <property type="entry name" value="Zgc:112977"/>
    <property type="match status" value="1"/>
</dbReference>
<dbReference type="Proteomes" id="UP000008672">
    <property type="component" value="Unassembled WGS sequence"/>
</dbReference>
<evidence type="ECO:0000259" key="7">
    <source>
        <dbReference type="PROSITE" id="PS50157"/>
    </source>
</evidence>
<dbReference type="AlphaFoldDB" id="H3AJJ5"/>
<keyword evidence="9" id="KW-1185">Reference proteome</keyword>
<reference evidence="9" key="1">
    <citation type="submission" date="2011-08" db="EMBL/GenBank/DDBJ databases">
        <title>The draft genome of Latimeria chalumnae.</title>
        <authorList>
            <person name="Di Palma F."/>
            <person name="Alfoldi J."/>
            <person name="Johnson J."/>
            <person name="Berlin A."/>
            <person name="Gnerre S."/>
            <person name="Jaffe D."/>
            <person name="MacCallum I."/>
            <person name="Young S."/>
            <person name="Walker B.J."/>
            <person name="Lander E."/>
            <person name="Lindblad-Toh K."/>
        </authorList>
    </citation>
    <scope>NUCLEOTIDE SEQUENCE [LARGE SCALE GENOMIC DNA]</scope>
    <source>
        <strain evidence="9">Wild caught</strain>
    </source>
</reference>
<dbReference type="EMBL" id="AFYH01180866">
    <property type="status" value="NOT_ANNOTATED_CDS"/>
    <property type="molecule type" value="Genomic_DNA"/>
</dbReference>
<reference evidence="8" key="3">
    <citation type="submission" date="2025-09" db="UniProtKB">
        <authorList>
            <consortium name="Ensembl"/>
        </authorList>
    </citation>
    <scope>IDENTIFICATION</scope>
</reference>
<dbReference type="EMBL" id="AFYH01180864">
    <property type="status" value="NOT_ANNOTATED_CDS"/>
    <property type="molecule type" value="Genomic_DNA"/>
</dbReference>
<keyword evidence="3 5" id="KW-0863">Zinc-finger</keyword>
<dbReference type="Gene3D" id="3.30.160.60">
    <property type="entry name" value="Classic Zinc Finger"/>
    <property type="match status" value="5"/>
</dbReference>
<dbReference type="PROSITE" id="PS50157">
    <property type="entry name" value="ZINC_FINGER_C2H2_2"/>
    <property type="match status" value="5"/>
</dbReference>
<dbReference type="GO" id="GO:0008270">
    <property type="term" value="F:zinc ion binding"/>
    <property type="evidence" value="ECO:0007669"/>
    <property type="project" value="UniProtKB-KW"/>
</dbReference>
<feature type="region of interest" description="Disordered" evidence="6">
    <location>
        <begin position="75"/>
        <end position="96"/>
    </location>
</feature>
<dbReference type="SUPFAM" id="SSF57667">
    <property type="entry name" value="beta-beta-alpha zinc fingers"/>
    <property type="match status" value="4"/>
</dbReference>
<feature type="domain" description="C2H2-type" evidence="7">
    <location>
        <begin position="322"/>
        <end position="349"/>
    </location>
</feature>
<keyword evidence="1" id="KW-0479">Metal-binding</keyword>
<accession>H3AJJ5</accession>
<protein>
    <recommendedName>
        <fullName evidence="7">C2H2-type domain-containing protein</fullName>
    </recommendedName>
</protein>
<sequence length="634" mass="72115">MNGCKCQNIQPVMLHLSEESTTSRLYADHVEGIGATFSHLVEMFLVEVYRCKICQFTSCLKAKIGTHMVDLHEQDGRPHSPGCSETNAAQPESDSYSIGDEIGAEAKEHEETIEENLERMSFLLPVYRMLHNMSPESCDMNLSTNSDSLHVAQTCEVSTLFEAEPGHFPLDDPSPVAPVPLPCPAADPVEASENKDEEEAQSEHLMSLGLCRISSIKSQPVDGDVKRRKTERTPEHHRKQKKEFNPDQCLENSDRSGVSTSKRKYFCSLCSLKFKSKDLYETHIICHDGSTGFKCVYCSSSMNDWKLMERHLQNHQTEKGTYECSACQKVFKSLNMWKMHKHAHQRKTAEFRCSQCPSSYSSQYIRDLHMECHYSDIFKCLHCDFTDATWNRVYKHLCTHDCKSPSKTGRQVNSSNCIQTLSASDKHPDCSRKMPVALWTRLKKKKIDTAAVVSEELKGNWGGGAKINEVQEETKRGVRILRQEVFTCVNCKAKGKCCSKLALQRHMGIHTGVKPFHCQHCEYTTRLKASLIQHMRVHTGEKPFKCDRCPYASIDMSSLRRHSRTHTSERPYKCQLCSYSCIQKKSLDVHVRRHHTGETYGCSFCCYSSPDKQLLQKHLKKHHAEGDVSLGSTP</sequence>
<feature type="domain" description="C2H2-type" evidence="7">
    <location>
        <begin position="293"/>
        <end position="320"/>
    </location>
</feature>
<evidence type="ECO:0000256" key="5">
    <source>
        <dbReference type="PROSITE-ProRule" id="PRU00042"/>
    </source>
</evidence>
<dbReference type="PANTHER" id="PTHR24379">
    <property type="entry name" value="KRAB AND ZINC FINGER DOMAIN-CONTAINING"/>
    <property type="match status" value="1"/>
</dbReference>
<evidence type="ECO:0000313" key="9">
    <source>
        <dbReference type="Proteomes" id="UP000008672"/>
    </source>
</evidence>
<feature type="compositionally biased region" description="Basic residues" evidence="6">
    <location>
        <begin position="226"/>
        <end position="241"/>
    </location>
</feature>
<feature type="domain" description="C2H2-type" evidence="7">
    <location>
        <begin position="544"/>
        <end position="571"/>
    </location>
</feature>
<name>H3AJJ5_LATCH</name>
<dbReference type="PANTHER" id="PTHR24379:SF123">
    <property type="entry name" value="ZINC FINGER AND BTB DOMAIN CONTAINING 17"/>
    <property type="match status" value="1"/>
</dbReference>
<feature type="domain" description="C2H2-type" evidence="7">
    <location>
        <begin position="572"/>
        <end position="600"/>
    </location>
</feature>
<feature type="region of interest" description="Disordered" evidence="6">
    <location>
        <begin position="219"/>
        <end position="256"/>
    </location>
</feature>
<dbReference type="EMBL" id="AFYH01180862">
    <property type="status" value="NOT_ANNOTATED_CDS"/>
    <property type="molecule type" value="Genomic_DNA"/>
</dbReference>
<dbReference type="PROSITE" id="PS00028">
    <property type="entry name" value="ZINC_FINGER_C2H2_1"/>
    <property type="match status" value="5"/>
</dbReference>
<feature type="region of interest" description="Disordered" evidence="6">
    <location>
        <begin position="166"/>
        <end position="201"/>
    </location>
</feature>
<dbReference type="EMBL" id="AFYH01180869">
    <property type="status" value="NOT_ANNOTATED_CDS"/>
    <property type="molecule type" value="Genomic_DNA"/>
</dbReference>
<dbReference type="InParanoid" id="H3AJJ5"/>
<keyword evidence="2" id="KW-0677">Repeat</keyword>
<proteinExistence type="predicted"/>
<evidence type="ECO:0000256" key="2">
    <source>
        <dbReference type="ARBA" id="ARBA00022737"/>
    </source>
</evidence>
<dbReference type="OMA" id="MFLVEVY"/>
<dbReference type="EMBL" id="AFYH01180867">
    <property type="status" value="NOT_ANNOTATED_CDS"/>
    <property type="molecule type" value="Genomic_DNA"/>
</dbReference>
<dbReference type="EMBL" id="AFYH01180868">
    <property type="status" value="NOT_ANNOTATED_CDS"/>
    <property type="molecule type" value="Genomic_DNA"/>
</dbReference>
<feature type="compositionally biased region" description="Polar residues" evidence="6">
    <location>
        <begin position="83"/>
        <end position="96"/>
    </location>
</feature>
<dbReference type="Bgee" id="ENSLACG00000008656">
    <property type="expression patterns" value="Expressed in mesonephros and 6 other cell types or tissues"/>
</dbReference>
<dbReference type="HOGENOM" id="CLU_499289_0_0_1"/>
<dbReference type="EMBL" id="AFYH01180865">
    <property type="status" value="NOT_ANNOTATED_CDS"/>
    <property type="molecule type" value="Genomic_DNA"/>
</dbReference>
<organism evidence="8 9">
    <name type="scientific">Latimeria chalumnae</name>
    <name type="common">Coelacanth</name>
    <dbReference type="NCBI Taxonomy" id="7897"/>
    <lineage>
        <taxon>Eukaryota</taxon>
        <taxon>Metazoa</taxon>
        <taxon>Chordata</taxon>
        <taxon>Craniata</taxon>
        <taxon>Vertebrata</taxon>
        <taxon>Euteleostomi</taxon>
        <taxon>Coelacanthiformes</taxon>
        <taxon>Coelacanthidae</taxon>
        <taxon>Latimeria</taxon>
    </lineage>
</organism>
<dbReference type="GeneTree" id="ENSGT00910000144592"/>
<dbReference type="InterPro" id="IPR013087">
    <property type="entry name" value="Znf_C2H2_type"/>
</dbReference>
<dbReference type="EMBL" id="AFYH01180861">
    <property type="status" value="NOT_ANNOTATED_CDS"/>
    <property type="molecule type" value="Genomic_DNA"/>
</dbReference>
<dbReference type="EMBL" id="AFYH01180863">
    <property type="status" value="NOT_ANNOTATED_CDS"/>
    <property type="molecule type" value="Genomic_DNA"/>
</dbReference>
<dbReference type="FunFam" id="3.30.160.60:FF:000448">
    <property type="entry name" value="RE1-silencing transcription factor A"/>
    <property type="match status" value="2"/>
</dbReference>
<feature type="domain" description="C2H2-type" evidence="7">
    <location>
        <begin position="516"/>
        <end position="543"/>
    </location>
</feature>
<dbReference type="InterPro" id="IPR036236">
    <property type="entry name" value="Znf_C2H2_sf"/>
</dbReference>